<name>A0A1Y6CS23_9PROT</name>
<sequence>MTLDLVAGLVVALLLLGYLVVALLRPDRF</sequence>
<dbReference type="EMBL" id="FWZX01000078">
    <property type="protein sequence ID" value="SMF85994.1"/>
    <property type="molecule type" value="Genomic_DNA"/>
</dbReference>
<dbReference type="InterPro" id="IPR011726">
    <property type="entry name" value="KdpF"/>
</dbReference>
<dbReference type="STRING" id="560819.SAMN05428998_1782"/>
<keyword evidence="1" id="KW-1133">Transmembrane helix</keyword>
<dbReference type="NCBIfam" id="TIGR02115">
    <property type="entry name" value="potass_kdpF"/>
    <property type="match status" value="1"/>
</dbReference>
<dbReference type="GO" id="GO:0008556">
    <property type="term" value="F:P-type potassium transmembrane transporter activity"/>
    <property type="evidence" value="ECO:0007669"/>
    <property type="project" value="InterPro"/>
</dbReference>
<dbReference type="Proteomes" id="UP000192917">
    <property type="component" value="Unassembled WGS sequence"/>
</dbReference>
<dbReference type="RefSeq" id="WP_085127552.1">
    <property type="nucleotide sequence ID" value="NZ_FWZX01000078.1"/>
</dbReference>
<protein>
    <submittedName>
        <fullName evidence="2">K+-transporting ATPase, KdpF subunit</fullName>
    </submittedName>
</protein>
<organism evidence="2 3">
    <name type="scientific">Tistlia consotensis USBA 355</name>
    <dbReference type="NCBI Taxonomy" id="560819"/>
    <lineage>
        <taxon>Bacteria</taxon>
        <taxon>Pseudomonadati</taxon>
        <taxon>Pseudomonadota</taxon>
        <taxon>Alphaproteobacteria</taxon>
        <taxon>Rhodospirillales</taxon>
        <taxon>Rhodovibrionaceae</taxon>
        <taxon>Tistlia</taxon>
    </lineage>
</organism>
<dbReference type="Pfam" id="PF09604">
    <property type="entry name" value="Potass_KdpF"/>
    <property type="match status" value="1"/>
</dbReference>
<reference evidence="2 3" key="1">
    <citation type="submission" date="2017-04" db="EMBL/GenBank/DDBJ databases">
        <authorList>
            <person name="Afonso C.L."/>
            <person name="Miller P.J."/>
            <person name="Scott M.A."/>
            <person name="Spackman E."/>
            <person name="Goraichik I."/>
            <person name="Dimitrov K.M."/>
            <person name="Suarez D.L."/>
            <person name="Swayne D.E."/>
        </authorList>
    </citation>
    <scope>NUCLEOTIDE SEQUENCE [LARGE SCALE GENOMIC DNA]</scope>
    <source>
        <strain evidence="2 3">USBA 355</strain>
    </source>
</reference>
<keyword evidence="1" id="KW-0812">Transmembrane</keyword>
<evidence type="ECO:0000313" key="3">
    <source>
        <dbReference type="Proteomes" id="UP000192917"/>
    </source>
</evidence>
<evidence type="ECO:0000313" key="2">
    <source>
        <dbReference type="EMBL" id="SMF85994.1"/>
    </source>
</evidence>
<keyword evidence="3" id="KW-1185">Reference proteome</keyword>
<gene>
    <name evidence="2" type="ORF">SAMN05428998_1782</name>
</gene>
<dbReference type="GO" id="GO:0005886">
    <property type="term" value="C:plasma membrane"/>
    <property type="evidence" value="ECO:0007669"/>
    <property type="project" value="InterPro"/>
</dbReference>
<keyword evidence="1" id="KW-0472">Membrane</keyword>
<feature type="transmembrane region" description="Helical" evidence="1">
    <location>
        <begin position="6"/>
        <end position="24"/>
    </location>
</feature>
<dbReference type="AlphaFoldDB" id="A0A1Y6CS23"/>
<proteinExistence type="predicted"/>
<accession>A0A1Y6CS23</accession>
<evidence type="ECO:0000256" key="1">
    <source>
        <dbReference type="SAM" id="Phobius"/>
    </source>
</evidence>